<dbReference type="OrthoDB" id="9792858at2"/>
<dbReference type="GO" id="GO:0042602">
    <property type="term" value="F:riboflavin reductase (NADPH) activity"/>
    <property type="evidence" value="ECO:0007669"/>
    <property type="project" value="TreeGrafter"/>
</dbReference>
<protein>
    <submittedName>
        <fullName evidence="4">NADH-FMN oxidoreductase RutF, flavin reductase (DIM6/NTAB) family</fullName>
    </submittedName>
</protein>
<dbReference type="InterPro" id="IPR002563">
    <property type="entry name" value="Flavin_Rdtase-like_dom"/>
</dbReference>
<accession>A0A239HQG1</accession>
<dbReference type="RefSeq" id="WP_089246097.1">
    <property type="nucleotide sequence ID" value="NZ_FZOW01000005.1"/>
</dbReference>
<dbReference type="InterPro" id="IPR050268">
    <property type="entry name" value="NADH-dep_flavin_reductase"/>
</dbReference>
<keyword evidence="5" id="KW-1185">Reference proteome</keyword>
<name>A0A239HQG1_9NOCA</name>
<evidence type="ECO:0000313" key="4">
    <source>
        <dbReference type="EMBL" id="SNS82524.1"/>
    </source>
</evidence>
<gene>
    <name evidence="4" type="ORF">SAMN05421642_105343</name>
</gene>
<keyword evidence="2" id="KW-0560">Oxidoreductase</keyword>
<dbReference type="EMBL" id="FZOW01000005">
    <property type="protein sequence ID" value="SNS82524.1"/>
    <property type="molecule type" value="Genomic_DNA"/>
</dbReference>
<feature type="domain" description="Flavin reductase like" evidence="3">
    <location>
        <begin position="19"/>
        <end position="160"/>
    </location>
</feature>
<evidence type="ECO:0000313" key="5">
    <source>
        <dbReference type="Proteomes" id="UP000198327"/>
    </source>
</evidence>
<proteinExistence type="inferred from homology"/>
<dbReference type="PANTHER" id="PTHR30466">
    <property type="entry name" value="FLAVIN REDUCTASE"/>
    <property type="match status" value="1"/>
</dbReference>
<sequence>MSTRIDSNTDIATALREAMSTVCTPVTVVTASVSDTPFGTTVSAFSSLSMDPPMVLVALSRQSDTLRAVTTSGHFGVNILGSEQACLAAQFATKGVDKFVDVPWNLSSGLPRIEGTSVWIACDVAELVDGGDHVIITGDVRRTESLVTAPLTYHRRQFGTHAQLSSKN</sequence>
<dbReference type="Proteomes" id="UP000198327">
    <property type="component" value="Unassembled WGS sequence"/>
</dbReference>
<organism evidence="4 5">
    <name type="scientific">Rhodococcoides kyotonense</name>
    <dbReference type="NCBI Taxonomy" id="398843"/>
    <lineage>
        <taxon>Bacteria</taxon>
        <taxon>Bacillati</taxon>
        <taxon>Actinomycetota</taxon>
        <taxon>Actinomycetes</taxon>
        <taxon>Mycobacteriales</taxon>
        <taxon>Nocardiaceae</taxon>
        <taxon>Rhodococcoides</taxon>
    </lineage>
</organism>
<evidence type="ECO:0000256" key="2">
    <source>
        <dbReference type="ARBA" id="ARBA00023002"/>
    </source>
</evidence>
<dbReference type="Pfam" id="PF01613">
    <property type="entry name" value="Flavin_Reduct"/>
    <property type="match status" value="1"/>
</dbReference>
<dbReference type="SUPFAM" id="SSF50475">
    <property type="entry name" value="FMN-binding split barrel"/>
    <property type="match status" value="1"/>
</dbReference>
<comment type="similarity">
    <text evidence="1">Belongs to the non-flavoprotein flavin reductase family.</text>
</comment>
<reference evidence="5" key="1">
    <citation type="submission" date="2017-06" db="EMBL/GenBank/DDBJ databases">
        <authorList>
            <person name="Varghese N."/>
            <person name="Submissions S."/>
        </authorList>
    </citation>
    <scope>NUCLEOTIDE SEQUENCE [LARGE SCALE GENOMIC DNA]</scope>
    <source>
        <strain evidence="5">JCM 23211</strain>
    </source>
</reference>
<evidence type="ECO:0000256" key="1">
    <source>
        <dbReference type="ARBA" id="ARBA00008898"/>
    </source>
</evidence>
<dbReference type="Gene3D" id="2.30.110.10">
    <property type="entry name" value="Electron Transport, Fmn-binding Protein, Chain A"/>
    <property type="match status" value="1"/>
</dbReference>
<evidence type="ECO:0000259" key="3">
    <source>
        <dbReference type="SMART" id="SM00903"/>
    </source>
</evidence>
<dbReference type="InterPro" id="IPR012349">
    <property type="entry name" value="Split_barrel_FMN-bd"/>
</dbReference>
<dbReference type="AlphaFoldDB" id="A0A239HQG1"/>
<dbReference type="GO" id="GO:0010181">
    <property type="term" value="F:FMN binding"/>
    <property type="evidence" value="ECO:0007669"/>
    <property type="project" value="InterPro"/>
</dbReference>
<dbReference type="SMART" id="SM00903">
    <property type="entry name" value="Flavin_Reduct"/>
    <property type="match status" value="1"/>
</dbReference>
<dbReference type="PANTHER" id="PTHR30466:SF11">
    <property type="entry name" value="FLAVIN-DEPENDENT MONOOXYGENASE, REDUCTASE SUBUNIT HSAB"/>
    <property type="match status" value="1"/>
</dbReference>